<name>A0AAW1XHY7_RUBAR</name>
<evidence type="ECO:0000256" key="1">
    <source>
        <dbReference type="SAM" id="MobiDB-lite"/>
    </source>
</evidence>
<dbReference type="AlphaFoldDB" id="A0AAW1XHY7"/>
<proteinExistence type="predicted"/>
<feature type="region of interest" description="Disordered" evidence="1">
    <location>
        <begin position="138"/>
        <end position="157"/>
    </location>
</feature>
<keyword evidence="3" id="KW-1185">Reference proteome</keyword>
<feature type="region of interest" description="Disordered" evidence="1">
    <location>
        <begin position="12"/>
        <end position="46"/>
    </location>
</feature>
<protein>
    <submittedName>
        <fullName evidence="2">Uncharacterized protein</fullName>
    </submittedName>
</protein>
<sequence length="157" mass="17052">MDEFGVLTERFGLKPDGKSAPMAAWRRPATTNHATSSASNRDLTKTRAVSEASTILMTSSAAKQLCRVSLPIPRRHRTRPGFSSLRSSPAEPSQIQPSPQPLFPLATLRSGTFSSTVPLLTFTGPSLHRITGVIGGELQVREQNRGNRSGEEGERKK</sequence>
<evidence type="ECO:0000313" key="2">
    <source>
        <dbReference type="EMBL" id="KAK9936010.1"/>
    </source>
</evidence>
<feature type="compositionally biased region" description="Polar residues" evidence="1">
    <location>
        <begin position="29"/>
        <end position="41"/>
    </location>
</feature>
<accession>A0AAW1XHY7</accession>
<feature type="compositionally biased region" description="Polar residues" evidence="1">
    <location>
        <begin position="84"/>
        <end position="97"/>
    </location>
</feature>
<evidence type="ECO:0000313" key="3">
    <source>
        <dbReference type="Proteomes" id="UP001457282"/>
    </source>
</evidence>
<organism evidence="2 3">
    <name type="scientific">Rubus argutus</name>
    <name type="common">Southern blackberry</name>
    <dbReference type="NCBI Taxonomy" id="59490"/>
    <lineage>
        <taxon>Eukaryota</taxon>
        <taxon>Viridiplantae</taxon>
        <taxon>Streptophyta</taxon>
        <taxon>Embryophyta</taxon>
        <taxon>Tracheophyta</taxon>
        <taxon>Spermatophyta</taxon>
        <taxon>Magnoliopsida</taxon>
        <taxon>eudicotyledons</taxon>
        <taxon>Gunneridae</taxon>
        <taxon>Pentapetalae</taxon>
        <taxon>rosids</taxon>
        <taxon>fabids</taxon>
        <taxon>Rosales</taxon>
        <taxon>Rosaceae</taxon>
        <taxon>Rosoideae</taxon>
        <taxon>Rosoideae incertae sedis</taxon>
        <taxon>Rubus</taxon>
    </lineage>
</organism>
<dbReference type="Proteomes" id="UP001457282">
    <property type="component" value="Unassembled WGS sequence"/>
</dbReference>
<reference evidence="2 3" key="1">
    <citation type="journal article" date="2023" name="G3 (Bethesda)">
        <title>A chromosome-length genome assembly and annotation of blackberry (Rubus argutus, cv. 'Hillquist').</title>
        <authorList>
            <person name="Bruna T."/>
            <person name="Aryal R."/>
            <person name="Dudchenko O."/>
            <person name="Sargent D.J."/>
            <person name="Mead D."/>
            <person name="Buti M."/>
            <person name="Cavallini A."/>
            <person name="Hytonen T."/>
            <person name="Andres J."/>
            <person name="Pham M."/>
            <person name="Weisz D."/>
            <person name="Mascagni F."/>
            <person name="Usai G."/>
            <person name="Natali L."/>
            <person name="Bassil N."/>
            <person name="Fernandez G.E."/>
            <person name="Lomsadze A."/>
            <person name="Armour M."/>
            <person name="Olukolu B."/>
            <person name="Poorten T."/>
            <person name="Britton C."/>
            <person name="Davik J."/>
            <person name="Ashrafi H."/>
            <person name="Aiden E.L."/>
            <person name="Borodovsky M."/>
            <person name="Worthington M."/>
        </authorList>
    </citation>
    <scope>NUCLEOTIDE SEQUENCE [LARGE SCALE GENOMIC DNA]</scope>
    <source>
        <strain evidence="2">PI 553951</strain>
    </source>
</reference>
<feature type="region of interest" description="Disordered" evidence="1">
    <location>
        <begin position="72"/>
        <end position="102"/>
    </location>
</feature>
<comment type="caution">
    <text evidence="2">The sequence shown here is derived from an EMBL/GenBank/DDBJ whole genome shotgun (WGS) entry which is preliminary data.</text>
</comment>
<feature type="compositionally biased region" description="Basic and acidic residues" evidence="1">
    <location>
        <begin position="139"/>
        <end position="157"/>
    </location>
</feature>
<dbReference type="EMBL" id="JBEDUW010000003">
    <property type="protein sequence ID" value="KAK9936010.1"/>
    <property type="molecule type" value="Genomic_DNA"/>
</dbReference>
<gene>
    <name evidence="2" type="ORF">M0R45_012877</name>
</gene>